<proteinExistence type="predicted"/>
<evidence type="ECO:0000313" key="2">
    <source>
        <dbReference type="EMBL" id="SBR34479.1"/>
    </source>
</evidence>
<organism evidence="2">
    <name type="scientific">Nothobranchius kuhntae</name>
    <name type="common">Beira killifish</name>
    <dbReference type="NCBI Taxonomy" id="321403"/>
    <lineage>
        <taxon>Eukaryota</taxon>
        <taxon>Metazoa</taxon>
        <taxon>Chordata</taxon>
        <taxon>Craniata</taxon>
        <taxon>Vertebrata</taxon>
        <taxon>Euteleostomi</taxon>
        <taxon>Actinopterygii</taxon>
        <taxon>Neopterygii</taxon>
        <taxon>Teleostei</taxon>
        <taxon>Neoteleostei</taxon>
        <taxon>Acanthomorphata</taxon>
        <taxon>Ovalentaria</taxon>
        <taxon>Atherinomorphae</taxon>
        <taxon>Cyprinodontiformes</taxon>
        <taxon>Nothobranchiidae</taxon>
        <taxon>Nothobranchius</taxon>
    </lineage>
</organism>
<feature type="region of interest" description="Disordered" evidence="1">
    <location>
        <begin position="28"/>
        <end position="50"/>
    </location>
</feature>
<name>A0A1A8KS63_NOTKU</name>
<gene>
    <name evidence="2" type="primary">SALL3B</name>
</gene>
<sequence length="92" mass="9925">QRSADPPALPHRGAALQMQHLREPLLHQGEPQGALPEAQRQVSSGSDEPLSCARIPRQCANQLWDSLWNVYPSGETRLLLAGQQAGDSGSSC</sequence>
<accession>A0A1A8KS63</accession>
<reference evidence="2" key="1">
    <citation type="submission" date="2016-05" db="EMBL/GenBank/DDBJ databases">
        <authorList>
            <person name="Lavstsen T."/>
            <person name="Jespersen J.S."/>
        </authorList>
    </citation>
    <scope>NUCLEOTIDE SEQUENCE</scope>
    <source>
        <tissue evidence="2">Brain</tissue>
    </source>
</reference>
<dbReference type="AlphaFoldDB" id="A0A1A8KS63"/>
<feature type="non-terminal residue" evidence="2">
    <location>
        <position position="1"/>
    </location>
</feature>
<evidence type="ECO:0000256" key="1">
    <source>
        <dbReference type="SAM" id="MobiDB-lite"/>
    </source>
</evidence>
<feature type="non-terminal residue" evidence="2">
    <location>
        <position position="92"/>
    </location>
</feature>
<protein>
    <submittedName>
        <fullName evidence="2">Sal-like 3b</fullName>
    </submittedName>
</protein>
<dbReference type="EMBL" id="HAEE01014429">
    <property type="protein sequence ID" value="SBR34479.1"/>
    <property type="molecule type" value="Transcribed_RNA"/>
</dbReference>
<reference evidence="2" key="2">
    <citation type="submission" date="2016-06" db="EMBL/GenBank/DDBJ databases">
        <title>The genome of a short-lived fish provides insights into sex chromosome evolution and the genetic control of aging.</title>
        <authorList>
            <person name="Reichwald K."/>
            <person name="Felder M."/>
            <person name="Petzold A."/>
            <person name="Koch P."/>
            <person name="Groth M."/>
            <person name="Platzer M."/>
        </authorList>
    </citation>
    <scope>NUCLEOTIDE SEQUENCE</scope>
    <source>
        <tissue evidence="2">Brain</tissue>
    </source>
</reference>